<sequence length="70" mass="8722">MARSMKTSLIKRLIKNKGHVKPYITRDIFNVFMNRVLQCSKKFKYKYTCDRLYYTIYWERERFHGLHNIE</sequence>
<comment type="caution">
    <text evidence="1">The sequence shown here is derived from an EMBL/GenBank/DDBJ whole genome shotgun (WGS) entry which is preliminary data.</text>
</comment>
<proteinExistence type="predicted"/>
<name>A0ABQ4KPD4_9BACI</name>
<protein>
    <submittedName>
        <fullName evidence="1">Uncharacterized protein</fullName>
    </submittedName>
</protein>
<keyword evidence="2" id="KW-1185">Reference proteome</keyword>
<evidence type="ECO:0000313" key="2">
    <source>
        <dbReference type="Proteomes" id="UP000679950"/>
    </source>
</evidence>
<dbReference type="EMBL" id="BORB01000043">
    <property type="protein sequence ID" value="GIN59384.1"/>
    <property type="molecule type" value="Genomic_DNA"/>
</dbReference>
<dbReference type="Proteomes" id="UP000679950">
    <property type="component" value="Unassembled WGS sequence"/>
</dbReference>
<accession>A0ABQ4KPD4</accession>
<evidence type="ECO:0000313" key="1">
    <source>
        <dbReference type="EMBL" id="GIN59384.1"/>
    </source>
</evidence>
<organism evidence="1 2">
    <name type="scientific">Lederbergia ruris</name>
    <dbReference type="NCBI Taxonomy" id="217495"/>
    <lineage>
        <taxon>Bacteria</taxon>
        <taxon>Bacillati</taxon>
        <taxon>Bacillota</taxon>
        <taxon>Bacilli</taxon>
        <taxon>Bacillales</taxon>
        <taxon>Bacillaceae</taxon>
        <taxon>Lederbergia</taxon>
    </lineage>
</organism>
<gene>
    <name evidence="1" type="ORF">J8TS2_37030</name>
</gene>
<reference evidence="1 2" key="1">
    <citation type="submission" date="2021-03" db="EMBL/GenBank/DDBJ databases">
        <title>Antimicrobial resistance genes in bacteria isolated from Japanese honey, and their potential for conferring macrolide and lincosamide resistance in the American foulbrood pathogen Paenibacillus larvae.</title>
        <authorList>
            <person name="Okamoto M."/>
            <person name="Kumagai M."/>
            <person name="Kanamori H."/>
            <person name="Takamatsu D."/>
        </authorList>
    </citation>
    <scope>NUCLEOTIDE SEQUENCE [LARGE SCALE GENOMIC DNA]</scope>
    <source>
        <strain evidence="1 2">J8TS2</strain>
    </source>
</reference>